<comment type="caution">
    <text evidence="5">The sequence shown here is derived from an EMBL/GenBank/DDBJ whole genome shotgun (WGS) entry which is preliminary data.</text>
</comment>
<dbReference type="AlphaFoldDB" id="A0A2C6KF29"/>
<dbReference type="GeneID" id="94434233"/>
<evidence type="ECO:0000256" key="2">
    <source>
        <dbReference type="ARBA" id="ARBA00022559"/>
    </source>
</evidence>
<dbReference type="InterPro" id="IPR000889">
    <property type="entry name" value="Glutathione_peroxidase"/>
</dbReference>
<dbReference type="Pfam" id="PF00255">
    <property type="entry name" value="GSHPx"/>
    <property type="match status" value="1"/>
</dbReference>
<evidence type="ECO:0000313" key="5">
    <source>
        <dbReference type="EMBL" id="PHJ15268.1"/>
    </source>
</evidence>
<dbReference type="VEuPathDB" id="ToxoDB:CSUI_010921"/>
<dbReference type="RefSeq" id="XP_067917002.1">
    <property type="nucleotide sequence ID" value="XM_068071022.1"/>
</dbReference>
<dbReference type="PANTHER" id="PTHR11592">
    <property type="entry name" value="GLUTATHIONE PEROXIDASE"/>
    <property type="match status" value="1"/>
</dbReference>
<dbReference type="GO" id="GO:0004601">
    <property type="term" value="F:peroxidase activity"/>
    <property type="evidence" value="ECO:0007669"/>
    <property type="project" value="UniProtKB-KW"/>
</dbReference>
<keyword evidence="4" id="KW-0732">Signal</keyword>
<dbReference type="PANTHER" id="PTHR11592:SF78">
    <property type="entry name" value="GLUTATHIONE PEROXIDASE"/>
    <property type="match status" value="1"/>
</dbReference>
<evidence type="ECO:0000256" key="1">
    <source>
        <dbReference type="ARBA" id="ARBA00006926"/>
    </source>
</evidence>
<dbReference type="GO" id="GO:0006979">
    <property type="term" value="P:response to oxidative stress"/>
    <property type="evidence" value="ECO:0007669"/>
    <property type="project" value="InterPro"/>
</dbReference>
<evidence type="ECO:0000256" key="4">
    <source>
        <dbReference type="SAM" id="SignalP"/>
    </source>
</evidence>
<accession>A0A2C6KF29</accession>
<keyword evidence="6" id="KW-1185">Reference proteome</keyword>
<keyword evidence="3" id="KW-0560">Oxidoreductase</keyword>
<reference evidence="5 6" key="1">
    <citation type="journal article" date="2017" name="Int. J. Parasitol.">
        <title>The genome of the protozoan parasite Cystoisospora suis and a reverse vaccinology approach to identify vaccine candidates.</title>
        <authorList>
            <person name="Palmieri N."/>
            <person name="Shrestha A."/>
            <person name="Ruttkowski B."/>
            <person name="Beck T."/>
            <person name="Vogl C."/>
            <person name="Tomley F."/>
            <person name="Blake D.P."/>
            <person name="Joachim A."/>
        </authorList>
    </citation>
    <scope>NUCLEOTIDE SEQUENCE [LARGE SCALE GENOMIC DNA]</scope>
    <source>
        <strain evidence="5 6">Wien I</strain>
    </source>
</reference>
<dbReference type="SUPFAM" id="SSF52833">
    <property type="entry name" value="Thioredoxin-like"/>
    <property type="match status" value="1"/>
</dbReference>
<name>A0A2C6KF29_9APIC</name>
<comment type="similarity">
    <text evidence="1">Belongs to the glutathione peroxidase family.</text>
</comment>
<dbReference type="PROSITE" id="PS51355">
    <property type="entry name" value="GLUTATHIONE_PEROXID_3"/>
    <property type="match status" value="1"/>
</dbReference>
<feature type="signal peptide" evidence="4">
    <location>
        <begin position="1"/>
        <end position="22"/>
    </location>
</feature>
<protein>
    <submittedName>
        <fullName evidence="5">Peroxiredoxin prx2</fullName>
    </submittedName>
</protein>
<dbReference type="OrthoDB" id="446890at2759"/>
<dbReference type="InterPro" id="IPR036249">
    <property type="entry name" value="Thioredoxin-like_sf"/>
</dbReference>
<feature type="chain" id="PRO_5012586991" evidence="4">
    <location>
        <begin position="23"/>
        <end position="181"/>
    </location>
</feature>
<dbReference type="EMBL" id="MIGC01008854">
    <property type="protein sequence ID" value="PHJ15268.1"/>
    <property type="molecule type" value="Genomic_DNA"/>
</dbReference>
<keyword evidence="2" id="KW-0575">Peroxidase</keyword>
<sequence length="181" mass="20460">MGLYPVVAALAALALAASPAHGGSSAGVTNVYYDVPKTFSAIEIHDLDGVLHKMSEYDGKILAFPSRQFRRQEFDSNEQIKRFVARYNVTFPLFEVIDVNGPGTHPIFLYCKWHSDELWNDGVLGDISWNFGKFLLDRNNGVYKYYTPRTPAISLEEDIWKLLNEDEKGHFRDENGVIGDV</sequence>
<evidence type="ECO:0000313" key="6">
    <source>
        <dbReference type="Proteomes" id="UP000221165"/>
    </source>
</evidence>
<dbReference type="Proteomes" id="UP000221165">
    <property type="component" value="Unassembled WGS sequence"/>
</dbReference>
<organism evidence="5 6">
    <name type="scientific">Cystoisospora suis</name>
    <dbReference type="NCBI Taxonomy" id="483139"/>
    <lineage>
        <taxon>Eukaryota</taxon>
        <taxon>Sar</taxon>
        <taxon>Alveolata</taxon>
        <taxon>Apicomplexa</taxon>
        <taxon>Conoidasida</taxon>
        <taxon>Coccidia</taxon>
        <taxon>Eucoccidiorida</taxon>
        <taxon>Eimeriorina</taxon>
        <taxon>Sarcocystidae</taxon>
        <taxon>Cystoisospora</taxon>
    </lineage>
</organism>
<dbReference type="Gene3D" id="3.40.30.10">
    <property type="entry name" value="Glutaredoxin"/>
    <property type="match status" value="1"/>
</dbReference>
<gene>
    <name evidence="5" type="ORF">CSUI_010921</name>
</gene>
<evidence type="ECO:0000256" key="3">
    <source>
        <dbReference type="ARBA" id="ARBA00023002"/>
    </source>
</evidence>
<proteinExistence type="inferred from homology"/>